<gene>
    <name evidence="2" type="ORF">G3576_01420</name>
</gene>
<keyword evidence="1" id="KW-0472">Membrane</keyword>
<dbReference type="InterPro" id="IPR010699">
    <property type="entry name" value="DUF1275"/>
</dbReference>
<evidence type="ECO:0000256" key="1">
    <source>
        <dbReference type="SAM" id="Phobius"/>
    </source>
</evidence>
<dbReference type="RefSeq" id="WP_164692536.1">
    <property type="nucleotide sequence ID" value="NZ_JAAIKB010000001.1"/>
</dbReference>
<organism evidence="2 3">
    <name type="scientific">Falsiroseomonas algicola</name>
    <dbReference type="NCBI Taxonomy" id="2716930"/>
    <lineage>
        <taxon>Bacteria</taxon>
        <taxon>Pseudomonadati</taxon>
        <taxon>Pseudomonadota</taxon>
        <taxon>Alphaproteobacteria</taxon>
        <taxon>Acetobacterales</taxon>
        <taxon>Roseomonadaceae</taxon>
        <taxon>Falsiroseomonas</taxon>
    </lineage>
</organism>
<comment type="caution">
    <text evidence="2">The sequence shown here is derived from an EMBL/GenBank/DDBJ whole genome shotgun (WGS) entry which is preliminary data.</text>
</comment>
<dbReference type="AlphaFoldDB" id="A0A6M1LF90"/>
<dbReference type="Proteomes" id="UP000475385">
    <property type="component" value="Unassembled WGS sequence"/>
</dbReference>
<proteinExistence type="predicted"/>
<reference evidence="2 3" key="2">
    <citation type="submission" date="2020-03" db="EMBL/GenBank/DDBJ databases">
        <title>Roseomonas stagni sp. nov., isolated from pond water in Japan.</title>
        <authorList>
            <person name="Furuhata K."/>
            <person name="Miyamoto H."/>
            <person name="Goto K."/>
        </authorList>
    </citation>
    <scope>NUCLEOTIDE SEQUENCE [LARGE SCALE GENOMIC DNA]</scope>
    <source>
        <strain evidence="2 3">PeD5</strain>
    </source>
</reference>
<dbReference type="Pfam" id="PF06912">
    <property type="entry name" value="DUF1275"/>
    <property type="match status" value="1"/>
</dbReference>
<feature type="transmembrane region" description="Helical" evidence="1">
    <location>
        <begin position="78"/>
        <end position="102"/>
    </location>
</feature>
<evidence type="ECO:0000313" key="3">
    <source>
        <dbReference type="Proteomes" id="UP000475385"/>
    </source>
</evidence>
<feature type="transmembrane region" description="Helical" evidence="1">
    <location>
        <begin position="153"/>
        <end position="171"/>
    </location>
</feature>
<keyword evidence="1" id="KW-0812">Transmembrane</keyword>
<accession>A0A6M1LF90</accession>
<name>A0A6M1LF90_9PROT</name>
<feature type="transmembrane region" description="Helical" evidence="1">
    <location>
        <begin position="122"/>
        <end position="141"/>
    </location>
</feature>
<dbReference type="PANTHER" id="PTHR37314:SF4">
    <property type="entry name" value="UPF0700 TRANSMEMBRANE PROTEIN YOAK"/>
    <property type="match status" value="1"/>
</dbReference>
<keyword evidence="3" id="KW-1185">Reference proteome</keyword>
<reference evidence="2 3" key="1">
    <citation type="submission" date="2020-02" db="EMBL/GenBank/DDBJ databases">
        <authorList>
            <person name="Kim H.M."/>
            <person name="Jeon C.O."/>
        </authorList>
    </citation>
    <scope>NUCLEOTIDE SEQUENCE [LARGE SCALE GENOMIC DNA]</scope>
    <source>
        <strain evidence="2 3">PeD5</strain>
    </source>
</reference>
<feature type="transmembrane region" description="Helical" evidence="1">
    <location>
        <begin position="177"/>
        <end position="195"/>
    </location>
</feature>
<dbReference type="PANTHER" id="PTHR37314">
    <property type="entry name" value="SLR0142 PROTEIN"/>
    <property type="match status" value="1"/>
</dbReference>
<feature type="transmembrane region" description="Helical" evidence="1">
    <location>
        <begin position="49"/>
        <end position="71"/>
    </location>
</feature>
<dbReference type="EMBL" id="JAAIKB010000001">
    <property type="protein sequence ID" value="NGM18654.1"/>
    <property type="molecule type" value="Genomic_DNA"/>
</dbReference>
<sequence>MRWALGLALSAVAGFVDAVGWIAFGGVFVAFMSGNTTRMGVEAVRGDLAAAWQAAQPILAFTAGAVLGAALRRRSGLAGLLAAEAAALAVAAALVAASAPAVLPLALAMGMQNLARQAAGPAQLGGTFITGTLVGLGQALASAEWRAAGAQGAAWLALLAGIVAGAIGMGAGAAPALAGVALLMLILAATVAVVGS</sequence>
<evidence type="ECO:0000313" key="2">
    <source>
        <dbReference type="EMBL" id="NGM18654.1"/>
    </source>
</evidence>
<keyword evidence="1" id="KW-1133">Transmembrane helix</keyword>
<protein>
    <submittedName>
        <fullName evidence="2">DUF1275 domain-containing protein</fullName>
    </submittedName>
</protein>